<sequence>MTADAASRQRDLERFHAPHSHGFVRVCAVTPRVHPADPRGNGGALLAEIRRADTAGADLVVTPELALSGYAIDDLLLQDALLDEVETALDDLRQATSDLGPLVLVGAPLRRNGRLYNCAVAMSRGRILGVVPKSFPPNYREFYERRWFAGGAGIVEAEITVAGARVPFGVDLLFSADDLPDFVVHAEICEDFWVAAPPSTRGALAGATVLCNLSASNIVVGKSADRHLLCASQAMRCIAAYVYSAAGFGESTNDLAWDGQAMIHELGDLLAESDRFAREPAITFADVDLQRIRQERMRTTSFNDTAMAEGDPEWSFRRIGFEHRPDYAVRDLKRPIRRFPYVPNSPARLDEDCYEAFNIQVHALARRFEATPGDRMVIGVSGGLDSTHALVVAARTCDLLGLPRRAILGFTLPGFATGEATKRNAWALMRAMGIEAAEIDIRPAARQMLADMGHPFAGGEPVYDITFENVQAGLRTDYLFRIANQRNGFVIGTGDLSELALGWCTYGVGDQMSHYGVNAGVPKTLIQYLIRWCVAGGEFDADTSAVLQAIVDTEISPELVPADAGGAIQSTEAKIGPYELNDFFLFHTMRYGLSPAKVAFLTLQAWGSREGGLWPAGFPEGKKNEYDLATIRHWLERFLVRFFQTSQFKRTAMPNGPKVSAGGALSPRGDWRAPSDSMASAWLRDLDRVPRA</sequence>
<evidence type="ECO:0000256" key="8">
    <source>
        <dbReference type="PIRNR" id="PIRNR006630"/>
    </source>
</evidence>
<keyword evidence="12" id="KW-1185">Reference proteome</keyword>
<feature type="binding site" evidence="7">
    <location>
        <position position="493"/>
    </location>
    <ligand>
        <name>ATP</name>
        <dbReference type="ChEBI" id="CHEBI:30616"/>
    </ligand>
</feature>
<keyword evidence="5 7" id="KW-0067">ATP-binding</keyword>
<feature type="active site" description="Nucleophile; for glutaminase activity" evidence="7">
    <location>
        <position position="189"/>
    </location>
</feature>
<dbReference type="GO" id="GO:0005524">
    <property type="term" value="F:ATP binding"/>
    <property type="evidence" value="ECO:0007669"/>
    <property type="project" value="UniProtKB-UniRule"/>
</dbReference>
<feature type="active site" description="For glutaminase activity" evidence="7">
    <location>
        <position position="133"/>
    </location>
</feature>
<feature type="binding site" evidence="7">
    <location>
        <begin position="503"/>
        <end position="506"/>
    </location>
    <ligand>
        <name>deamido-NAD(+)</name>
        <dbReference type="ChEBI" id="CHEBI:58437"/>
        <note>ligand shared between two neighboring subunits</note>
    </ligand>
</feature>
<comment type="similarity">
    <text evidence="2 7 8">In the C-terminal section; belongs to the NAD synthetase family.</text>
</comment>
<dbReference type="GO" id="GO:0003952">
    <property type="term" value="F:NAD+ synthase (glutamine-hydrolyzing) activity"/>
    <property type="evidence" value="ECO:0007669"/>
    <property type="project" value="UniProtKB-UniRule"/>
</dbReference>
<comment type="pathway">
    <text evidence="1 7 8">Cofactor biosynthesis; NAD(+) biosynthesis; NAD(+) from deamido-NAD(+) (L-Gln route): step 1/1.</text>
</comment>
<feature type="binding site" evidence="7">
    <location>
        <position position="498"/>
    </location>
    <ligand>
        <name>deamido-NAD(+)</name>
        <dbReference type="ChEBI" id="CHEBI:58437"/>
        <note>ligand shared between two neighboring subunits</note>
    </ligand>
</feature>
<dbReference type="SUPFAM" id="SSF52402">
    <property type="entry name" value="Adenine nucleotide alpha hydrolases-like"/>
    <property type="match status" value="1"/>
</dbReference>
<dbReference type="SUPFAM" id="SSF56317">
    <property type="entry name" value="Carbon-nitrogen hydrolase"/>
    <property type="match status" value="1"/>
</dbReference>
<feature type="region of interest" description="Disordered" evidence="9">
    <location>
        <begin position="654"/>
        <end position="675"/>
    </location>
</feature>
<dbReference type="InterPro" id="IPR022310">
    <property type="entry name" value="NAD/GMP_synthase"/>
</dbReference>
<feature type="active site" description="Proton acceptor; for glutaminase activity" evidence="7">
    <location>
        <position position="64"/>
    </location>
</feature>
<dbReference type="HAMAP" id="MF_02090">
    <property type="entry name" value="NadE_glutamine_dep"/>
    <property type="match status" value="1"/>
</dbReference>
<organism evidence="11 12">
    <name type="scientific">Aureimonas pseudogalii</name>
    <dbReference type="NCBI Taxonomy" id="1744844"/>
    <lineage>
        <taxon>Bacteria</taxon>
        <taxon>Pseudomonadati</taxon>
        <taxon>Pseudomonadota</taxon>
        <taxon>Alphaproteobacteria</taxon>
        <taxon>Hyphomicrobiales</taxon>
        <taxon>Aurantimonadaceae</taxon>
        <taxon>Aureimonas</taxon>
    </lineage>
</organism>
<dbReference type="EMBL" id="JACIEK010000001">
    <property type="protein sequence ID" value="MBB3996956.1"/>
    <property type="molecule type" value="Genomic_DNA"/>
</dbReference>
<feature type="binding site" evidence="7">
    <location>
        <position position="469"/>
    </location>
    <ligand>
        <name>deamido-NAD(+)</name>
        <dbReference type="ChEBI" id="CHEBI:58437"/>
        <note>ligand shared between two neighboring subunits</note>
    </ligand>
</feature>
<dbReference type="Gene3D" id="1.10.10.1140">
    <property type="entry name" value="Glutamine-dependent NAD+ synthetase, C-terminal domain"/>
    <property type="match status" value="1"/>
</dbReference>
<dbReference type="FunFam" id="3.40.50.620:FF:000155">
    <property type="entry name" value="Glutamine-dependent NAD(+) synthetase"/>
    <property type="match status" value="1"/>
</dbReference>
<evidence type="ECO:0000256" key="4">
    <source>
        <dbReference type="ARBA" id="ARBA00022741"/>
    </source>
</evidence>
<dbReference type="RefSeq" id="WP_183198024.1">
    <property type="nucleotide sequence ID" value="NZ_JACIEK010000001.1"/>
</dbReference>
<evidence type="ECO:0000313" key="12">
    <source>
        <dbReference type="Proteomes" id="UP000542776"/>
    </source>
</evidence>
<dbReference type="Gene3D" id="3.40.50.620">
    <property type="entry name" value="HUPs"/>
    <property type="match status" value="1"/>
</dbReference>
<feature type="binding site" evidence="7">
    <location>
        <position position="139"/>
    </location>
    <ligand>
        <name>L-glutamine</name>
        <dbReference type="ChEBI" id="CHEBI:58359"/>
    </ligand>
</feature>
<evidence type="ECO:0000259" key="10">
    <source>
        <dbReference type="PROSITE" id="PS50263"/>
    </source>
</evidence>
<dbReference type="EC" id="6.3.5.1" evidence="7 8"/>
<protein>
    <recommendedName>
        <fullName evidence="7 8">Glutamine-dependent NAD(+) synthetase</fullName>
        <ecNumber evidence="7 8">6.3.5.1</ecNumber>
    </recommendedName>
    <alternativeName>
        <fullName evidence="7 8">NAD(+) synthase [glutamine-hydrolyzing]</fullName>
    </alternativeName>
</protein>
<evidence type="ECO:0000256" key="5">
    <source>
        <dbReference type="ARBA" id="ARBA00022840"/>
    </source>
</evidence>
<comment type="function">
    <text evidence="7">Catalyzes the ATP-dependent amidation of deamido-NAD to form NAD. Uses L-glutamine as a nitrogen source.</text>
</comment>
<dbReference type="CDD" id="cd00553">
    <property type="entry name" value="NAD_synthase"/>
    <property type="match status" value="1"/>
</dbReference>
<evidence type="ECO:0000256" key="6">
    <source>
        <dbReference type="ARBA" id="ARBA00023027"/>
    </source>
</evidence>
<dbReference type="PANTHER" id="PTHR23090">
    <property type="entry name" value="NH 3 /GLUTAMINE-DEPENDENT NAD + SYNTHETASE"/>
    <property type="match status" value="1"/>
</dbReference>
<comment type="catalytic activity">
    <reaction evidence="7 8">
        <text>deamido-NAD(+) + L-glutamine + ATP + H2O = L-glutamate + AMP + diphosphate + NAD(+) + H(+)</text>
        <dbReference type="Rhea" id="RHEA:24384"/>
        <dbReference type="ChEBI" id="CHEBI:15377"/>
        <dbReference type="ChEBI" id="CHEBI:15378"/>
        <dbReference type="ChEBI" id="CHEBI:29985"/>
        <dbReference type="ChEBI" id="CHEBI:30616"/>
        <dbReference type="ChEBI" id="CHEBI:33019"/>
        <dbReference type="ChEBI" id="CHEBI:57540"/>
        <dbReference type="ChEBI" id="CHEBI:58359"/>
        <dbReference type="ChEBI" id="CHEBI:58437"/>
        <dbReference type="ChEBI" id="CHEBI:456215"/>
        <dbReference type="EC" id="6.3.5.1"/>
    </reaction>
</comment>
<gene>
    <name evidence="7" type="primary">nadE</name>
    <name evidence="11" type="ORF">GGR04_000777</name>
</gene>
<keyword evidence="6 7" id="KW-0520">NAD</keyword>
<dbReference type="AlphaFoldDB" id="A0A7W6EBF0"/>
<dbReference type="GO" id="GO:0009435">
    <property type="term" value="P:NAD+ biosynthetic process"/>
    <property type="evidence" value="ECO:0007669"/>
    <property type="project" value="UniProtKB-UniRule"/>
</dbReference>
<feature type="domain" description="CN hydrolase" evidence="10">
    <location>
        <begin position="24"/>
        <end position="289"/>
    </location>
</feature>
<dbReference type="PROSITE" id="PS50263">
    <property type="entry name" value="CN_HYDROLASE"/>
    <property type="match status" value="1"/>
</dbReference>
<dbReference type="GO" id="GO:0005737">
    <property type="term" value="C:cytoplasm"/>
    <property type="evidence" value="ECO:0007669"/>
    <property type="project" value="InterPro"/>
</dbReference>
<dbReference type="Gene3D" id="3.60.110.10">
    <property type="entry name" value="Carbon-nitrogen hydrolase"/>
    <property type="match status" value="1"/>
</dbReference>
<dbReference type="InterPro" id="IPR014445">
    <property type="entry name" value="Gln-dep_NAD_synthase"/>
</dbReference>
<dbReference type="GO" id="GO:0008795">
    <property type="term" value="F:NAD+ synthase activity"/>
    <property type="evidence" value="ECO:0007669"/>
    <property type="project" value="UniProtKB-UniRule"/>
</dbReference>
<keyword evidence="4 7" id="KW-0547">Nucleotide-binding</keyword>
<dbReference type="Pfam" id="PF02540">
    <property type="entry name" value="NAD_synthase"/>
    <property type="match status" value="1"/>
</dbReference>
<comment type="caution">
    <text evidence="11">The sequence shown here is derived from an EMBL/GenBank/DDBJ whole genome shotgun (WGS) entry which is preliminary data.</text>
</comment>
<dbReference type="InterPro" id="IPR041856">
    <property type="entry name" value="NAD+_synth_C"/>
</dbReference>
<evidence type="ECO:0000256" key="7">
    <source>
        <dbReference type="HAMAP-Rule" id="MF_02090"/>
    </source>
</evidence>
<evidence type="ECO:0000256" key="3">
    <source>
        <dbReference type="ARBA" id="ARBA00022598"/>
    </source>
</evidence>
<dbReference type="GO" id="GO:0004359">
    <property type="term" value="F:glutaminase activity"/>
    <property type="evidence" value="ECO:0007669"/>
    <property type="project" value="InterPro"/>
</dbReference>
<dbReference type="NCBIfam" id="NF002730">
    <property type="entry name" value="PRK02628.1"/>
    <property type="match status" value="1"/>
</dbReference>
<dbReference type="PIRSF" id="PIRSF006630">
    <property type="entry name" value="NADS_GAT"/>
    <property type="match status" value="1"/>
</dbReference>
<dbReference type="FunFam" id="1.10.10.1140:FF:000001">
    <property type="entry name" value="Glutamine-dependent NAD(+) synthetase"/>
    <property type="match status" value="1"/>
</dbReference>
<dbReference type="Proteomes" id="UP000542776">
    <property type="component" value="Unassembled WGS sequence"/>
</dbReference>
<proteinExistence type="inferred from homology"/>
<dbReference type="UniPathway" id="UPA00253">
    <property type="reaction ID" value="UER00334"/>
</dbReference>
<feature type="binding site" evidence="7">
    <location>
        <position position="222"/>
    </location>
    <ligand>
        <name>L-glutamine</name>
        <dbReference type="ChEBI" id="CHEBI:58359"/>
    </ligand>
</feature>
<evidence type="ECO:0000256" key="9">
    <source>
        <dbReference type="SAM" id="MobiDB-lite"/>
    </source>
</evidence>
<name>A0A7W6EBF0_9HYPH</name>
<keyword evidence="3 7" id="KW-0436">Ligase</keyword>
<dbReference type="InterPro" id="IPR014729">
    <property type="entry name" value="Rossmann-like_a/b/a_fold"/>
</dbReference>
<feature type="binding site" evidence="7">
    <location>
        <position position="216"/>
    </location>
    <ligand>
        <name>L-glutamine</name>
        <dbReference type="ChEBI" id="CHEBI:58359"/>
    </ligand>
</feature>
<evidence type="ECO:0000256" key="2">
    <source>
        <dbReference type="ARBA" id="ARBA00007145"/>
    </source>
</evidence>
<evidence type="ECO:0000313" key="11">
    <source>
        <dbReference type="EMBL" id="MBB3996956.1"/>
    </source>
</evidence>
<evidence type="ECO:0000256" key="1">
    <source>
        <dbReference type="ARBA" id="ARBA00005188"/>
    </source>
</evidence>
<dbReference type="CDD" id="cd07570">
    <property type="entry name" value="GAT_Gln-NAD-synth"/>
    <property type="match status" value="1"/>
</dbReference>
<accession>A0A7W6EBF0</accession>
<reference evidence="11 12" key="1">
    <citation type="submission" date="2020-08" db="EMBL/GenBank/DDBJ databases">
        <title>Genomic Encyclopedia of Type Strains, Phase IV (KMG-IV): sequencing the most valuable type-strain genomes for metagenomic binning, comparative biology and taxonomic classification.</title>
        <authorList>
            <person name="Goeker M."/>
        </authorList>
    </citation>
    <scope>NUCLEOTIDE SEQUENCE [LARGE SCALE GENOMIC DNA]</scope>
    <source>
        <strain evidence="11 12">DSM 102238</strain>
    </source>
</reference>
<dbReference type="InterPro" id="IPR003010">
    <property type="entry name" value="C-N_Hydrolase"/>
</dbReference>
<dbReference type="InterPro" id="IPR036526">
    <property type="entry name" value="C-N_Hydrolase_sf"/>
</dbReference>
<feature type="binding site" evidence="7">
    <location>
        <position position="649"/>
    </location>
    <ligand>
        <name>deamido-NAD(+)</name>
        <dbReference type="ChEBI" id="CHEBI:58437"/>
        <note>ligand shared between two neighboring subunits</note>
    </ligand>
</feature>
<feature type="binding site" evidence="7">
    <location>
        <begin position="379"/>
        <end position="386"/>
    </location>
    <ligand>
        <name>ATP</name>
        <dbReference type="ChEBI" id="CHEBI:30616"/>
    </ligand>
</feature>
<dbReference type="PANTHER" id="PTHR23090:SF9">
    <property type="entry name" value="GLUTAMINE-DEPENDENT NAD(+) SYNTHETASE"/>
    <property type="match status" value="1"/>
</dbReference>
<dbReference type="InterPro" id="IPR003694">
    <property type="entry name" value="NAD_synthase"/>
</dbReference>
<dbReference type="Pfam" id="PF00795">
    <property type="entry name" value="CN_hydrolase"/>
    <property type="match status" value="1"/>
</dbReference>